<evidence type="ECO:0000313" key="1">
    <source>
        <dbReference type="EMBL" id="RMI38308.1"/>
    </source>
</evidence>
<dbReference type="EMBL" id="RFFG01000088">
    <property type="protein sequence ID" value="RMI38308.1"/>
    <property type="molecule type" value="Genomic_DNA"/>
</dbReference>
<name>A0A3M2LTT9_9ACTN</name>
<dbReference type="PROSITE" id="PS51257">
    <property type="entry name" value="PROKAR_LIPOPROTEIN"/>
    <property type="match status" value="1"/>
</dbReference>
<protein>
    <submittedName>
        <fullName evidence="1">Uncharacterized protein</fullName>
    </submittedName>
</protein>
<accession>A0A3M2LTT9</accession>
<proteinExistence type="predicted"/>
<reference evidence="1 2" key="1">
    <citation type="submission" date="2018-10" db="EMBL/GenBank/DDBJ databases">
        <title>Isolation from soil.</title>
        <authorList>
            <person name="Hu J."/>
        </authorList>
    </citation>
    <scope>NUCLEOTIDE SEQUENCE [LARGE SCALE GENOMIC DNA]</scope>
    <source>
        <strain evidence="1 2">NEAU-Ht49</strain>
    </source>
</reference>
<keyword evidence="2" id="KW-1185">Reference proteome</keyword>
<evidence type="ECO:0000313" key="2">
    <source>
        <dbReference type="Proteomes" id="UP000282674"/>
    </source>
</evidence>
<sequence>MLAYVRQWEDEWRDRPAGMSFGQAVIGCARADVVHWLHRDRDLLECARAAQATAFEDDPDTPTRGMVLRKLTELLGPDPMEGFQEWACKSHFWCELLAQMACALAQYEKIRGQMFRWVEGVLHRHGEHPLPDDLRQAGVIGAAVQWSWRYVLASIVVASGAGSLATLLAKGDVHKLLWPIRVMAVLMCPDASGHPAVREHCWEPIVRLADAEVRKVVRERLGQIFSQDPWFTLG</sequence>
<comment type="caution">
    <text evidence="1">The sequence shown here is derived from an EMBL/GenBank/DDBJ whole genome shotgun (WGS) entry which is preliminary data.</text>
</comment>
<dbReference type="Proteomes" id="UP000282674">
    <property type="component" value="Unassembled WGS sequence"/>
</dbReference>
<dbReference type="OrthoDB" id="5147336at2"/>
<dbReference type="RefSeq" id="WP_122198452.1">
    <property type="nucleotide sequence ID" value="NZ_JBHSKC010000025.1"/>
</dbReference>
<dbReference type="AlphaFoldDB" id="A0A3M2LTT9"/>
<gene>
    <name evidence="1" type="ORF">EBO15_33310</name>
</gene>
<organism evidence="1 2">
    <name type="scientific">Actinomadura harenae</name>
    <dbReference type="NCBI Taxonomy" id="2483351"/>
    <lineage>
        <taxon>Bacteria</taxon>
        <taxon>Bacillati</taxon>
        <taxon>Actinomycetota</taxon>
        <taxon>Actinomycetes</taxon>
        <taxon>Streptosporangiales</taxon>
        <taxon>Thermomonosporaceae</taxon>
        <taxon>Actinomadura</taxon>
    </lineage>
</organism>